<organism evidence="3 4">
    <name type="scientific">Sungouiella intermedia</name>
    <dbReference type="NCBI Taxonomy" id="45354"/>
    <lineage>
        <taxon>Eukaryota</taxon>
        <taxon>Fungi</taxon>
        <taxon>Dikarya</taxon>
        <taxon>Ascomycota</taxon>
        <taxon>Saccharomycotina</taxon>
        <taxon>Pichiomycetes</taxon>
        <taxon>Metschnikowiaceae</taxon>
        <taxon>Sungouiella</taxon>
    </lineage>
</organism>
<evidence type="ECO:0000256" key="2">
    <source>
        <dbReference type="SAM" id="MobiDB-lite"/>
    </source>
</evidence>
<gene>
    <name evidence="3" type="ORF">SAMEA4029010_CIC11G00000005398</name>
</gene>
<feature type="coiled-coil region" evidence="1">
    <location>
        <begin position="429"/>
        <end position="552"/>
    </location>
</feature>
<feature type="region of interest" description="Disordered" evidence="2">
    <location>
        <begin position="148"/>
        <end position="167"/>
    </location>
</feature>
<feature type="coiled-coil region" evidence="1">
    <location>
        <begin position="254"/>
        <end position="390"/>
    </location>
</feature>
<protein>
    <submittedName>
        <fullName evidence="3">CIC11C00000005398</fullName>
    </submittedName>
</protein>
<accession>A0A1L0C085</accession>
<keyword evidence="4" id="KW-1185">Reference proteome</keyword>
<dbReference type="OrthoDB" id="5367584at2759"/>
<dbReference type="STRING" id="45354.A0A1L0C085"/>
<dbReference type="Pfam" id="PF12709">
    <property type="entry name" value="Fungal_TACC"/>
    <property type="match status" value="1"/>
</dbReference>
<proteinExistence type="predicted"/>
<evidence type="ECO:0000256" key="1">
    <source>
        <dbReference type="SAM" id="Coils"/>
    </source>
</evidence>
<feature type="region of interest" description="Disordered" evidence="2">
    <location>
        <begin position="195"/>
        <end position="221"/>
    </location>
</feature>
<dbReference type="Proteomes" id="UP000182334">
    <property type="component" value="Chromosome VI"/>
</dbReference>
<feature type="coiled-coil region" evidence="1">
    <location>
        <begin position="588"/>
        <end position="670"/>
    </location>
</feature>
<evidence type="ECO:0000313" key="3">
    <source>
        <dbReference type="EMBL" id="SGZ56993.1"/>
    </source>
</evidence>
<dbReference type="AlphaFoldDB" id="A0A1L0C085"/>
<reference evidence="3 4" key="1">
    <citation type="submission" date="2016-10" db="EMBL/GenBank/DDBJ databases">
        <authorList>
            <person name="de Groot N.N."/>
        </authorList>
    </citation>
    <scope>NUCLEOTIDE SEQUENCE [LARGE SCALE GENOMIC DNA]</scope>
    <source>
        <strain evidence="3 4">CBS 141442</strain>
    </source>
</reference>
<feature type="compositionally biased region" description="Polar residues" evidence="2">
    <location>
        <begin position="195"/>
        <end position="207"/>
    </location>
</feature>
<sequence>MTRKSLTLEEQLSPIRFPSLELFNSEGKENTVALPPVEATILDLENNNHARIYPHGLKPKHEARRNTIHQAITDKTPAKKAQRFALTSPRLVIPTLFPPDTEDNVTGSPLYGIRSKRLSSATNFSIDKYLNRLGKGISVHQNIESDGDEFSPIKKHRGPIQSSEQGLGNNIEINKTSLLGSDKLIALQEIATSPTAKSSKNSCSNDGQSEDIKTKSHNPPQDIVRIDNEDLSIVLGESPESKRLFSRRYINKVQNKFRDEVKKLEIEIASKNDLLSDLLIRVSEQERINLKLEQDLNLQRREAVNLQFEIDALNVNLREVVIDLARAIKKLKRKDSLLYMVNEKLDHSKKRIEENHINASHQIVEMEEAVERFKRELALKQTLLDELKIELGDAQEVLGMDLSGNYSIKQKIIELCSENDQIKSELQMVSSKNIELSSLVSELEEAKQKSELAREDLNDKFLGLMEETKKVQEEMTTFETIHKRLENDISEKESQIKDYSLELESVRNEKSAMEESFKSSEVAKLLAFQKEKQDLLQQINTLQKQNEEKDQIISGDTKKLSQLVEELGKQKLLLSTLTTSPEQASAQNTELLRQIANLKRQISHAQLKTEERIQEVAEQLFHQYSKKHELKVNQLKEKYEAKLQEKTKQINLSARQLESLESRLNMGEKEKNYLLQLLEKTNSPK</sequence>
<dbReference type="InterPro" id="IPR024312">
    <property type="entry name" value="TACC_fungi"/>
</dbReference>
<name>A0A1L0C085_9ASCO</name>
<evidence type="ECO:0000313" key="4">
    <source>
        <dbReference type="Proteomes" id="UP000182334"/>
    </source>
</evidence>
<keyword evidence="1" id="KW-0175">Coiled coil</keyword>
<dbReference type="EMBL" id="LT635761">
    <property type="protein sequence ID" value="SGZ56993.1"/>
    <property type="molecule type" value="Genomic_DNA"/>
</dbReference>